<keyword evidence="3" id="KW-1185">Reference proteome</keyword>
<name>A0A2K1KKM9_PHYPA</name>
<sequence>MVADDVSFFEYQQFSAALSREVNLKRGRRIQKMKRKNLCFFPRSSLVEAVPAKRQQVTSGFETPSMASKFQRD</sequence>
<reference evidence="1 3" key="2">
    <citation type="journal article" date="2018" name="Plant J.">
        <title>The Physcomitrella patens chromosome-scale assembly reveals moss genome structure and evolution.</title>
        <authorList>
            <person name="Lang D."/>
            <person name="Ullrich K.K."/>
            <person name="Murat F."/>
            <person name="Fuchs J."/>
            <person name="Jenkins J."/>
            <person name="Haas F.B."/>
            <person name="Piednoel M."/>
            <person name="Gundlach H."/>
            <person name="Van Bel M."/>
            <person name="Meyberg R."/>
            <person name="Vives C."/>
            <person name="Morata J."/>
            <person name="Symeonidi A."/>
            <person name="Hiss M."/>
            <person name="Muchero W."/>
            <person name="Kamisugi Y."/>
            <person name="Saleh O."/>
            <person name="Blanc G."/>
            <person name="Decker E.L."/>
            <person name="van Gessel N."/>
            <person name="Grimwood J."/>
            <person name="Hayes R.D."/>
            <person name="Graham S.W."/>
            <person name="Gunter L.E."/>
            <person name="McDaniel S.F."/>
            <person name="Hoernstein S.N.W."/>
            <person name="Larsson A."/>
            <person name="Li F.W."/>
            <person name="Perroud P.F."/>
            <person name="Phillips J."/>
            <person name="Ranjan P."/>
            <person name="Rokshar D.S."/>
            <person name="Rothfels C.J."/>
            <person name="Schneider L."/>
            <person name="Shu S."/>
            <person name="Stevenson D.W."/>
            <person name="Thummler F."/>
            <person name="Tillich M."/>
            <person name="Villarreal Aguilar J.C."/>
            <person name="Widiez T."/>
            <person name="Wong G.K."/>
            <person name="Wymore A."/>
            <person name="Zhang Y."/>
            <person name="Zimmer A.D."/>
            <person name="Quatrano R.S."/>
            <person name="Mayer K.F.X."/>
            <person name="Goodstein D."/>
            <person name="Casacuberta J.M."/>
            <person name="Vandepoele K."/>
            <person name="Reski R."/>
            <person name="Cuming A.C."/>
            <person name="Tuskan G.A."/>
            <person name="Maumus F."/>
            <person name="Salse J."/>
            <person name="Schmutz J."/>
            <person name="Rensing S.A."/>
        </authorList>
    </citation>
    <scope>NUCLEOTIDE SEQUENCE [LARGE SCALE GENOMIC DNA]</scope>
    <source>
        <strain evidence="2 3">cv. Gransden 2004</strain>
    </source>
</reference>
<evidence type="ECO:0000313" key="1">
    <source>
        <dbReference type="EMBL" id="PNR54338.1"/>
    </source>
</evidence>
<dbReference type="AlphaFoldDB" id="A0A2K1KKM9"/>
<reference evidence="2" key="3">
    <citation type="submission" date="2020-12" db="UniProtKB">
        <authorList>
            <consortium name="EnsemblPlants"/>
        </authorList>
    </citation>
    <scope>IDENTIFICATION</scope>
</reference>
<dbReference type="Proteomes" id="UP000006727">
    <property type="component" value="Chromosome 5"/>
</dbReference>
<gene>
    <name evidence="1" type="ORF">PHYPA_008015</name>
</gene>
<dbReference type="EMBL" id="ABEU02000005">
    <property type="protein sequence ID" value="PNR54338.1"/>
    <property type="molecule type" value="Genomic_DNA"/>
</dbReference>
<protein>
    <submittedName>
        <fullName evidence="1 2">Uncharacterized protein</fullName>
    </submittedName>
</protein>
<evidence type="ECO:0000313" key="2">
    <source>
        <dbReference type="EnsemblPlants" id="Pp3c5_22091V3.1"/>
    </source>
</evidence>
<organism evidence="1">
    <name type="scientific">Physcomitrium patens</name>
    <name type="common">Spreading-leaved earth moss</name>
    <name type="synonym">Physcomitrella patens</name>
    <dbReference type="NCBI Taxonomy" id="3218"/>
    <lineage>
        <taxon>Eukaryota</taxon>
        <taxon>Viridiplantae</taxon>
        <taxon>Streptophyta</taxon>
        <taxon>Embryophyta</taxon>
        <taxon>Bryophyta</taxon>
        <taxon>Bryophytina</taxon>
        <taxon>Bryopsida</taxon>
        <taxon>Funariidae</taxon>
        <taxon>Funariales</taxon>
        <taxon>Funariaceae</taxon>
        <taxon>Physcomitrium</taxon>
    </lineage>
</organism>
<evidence type="ECO:0000313" key="3">
    <source>
        <dbReference type="Proteomes" id="UP000006727"/>
    </source>
</evidence>
<proteinExistence type="predicted"/>
<dbReference type="Gramene" id="Pp3c5_22091V3.1">
    <property type="protein sequence ID" value="Pp3c5_22091V3.1"/>
    <property type="gene ID" value="Pp3c5_22091"/>
</dbReference>
<accession>A0A2K1KKM9</accession>
<reference evidence="1 3" key="1">
    <citation type="journal article" date="2008" name="Science">
        <title>The Physcomitrella genome reveals evolutionary insights into the conquest of land by plants.</title>
        <authorList>
            <person name="Rensing S."/>
            <person name="Lang D."/>
            <person name="Zimmer A."/>
            <person name="Terry A."/>
            <person name="Salamov A."/>
            <person name="Shapiro H."/>
            <person name="Nishiyama T."/>
            <person name="Perroud P.-F."/>
            <person name="Lindquist E."/>
            <person name="Kamisugi Y."/>
            <person name="Tanahashi T."/>
            <person name="Sakakibara K."/>
            <person name="Fujita T."/>
            <person name="Oishi K."/>
            <person name="Shin-I T."/>
            <person name="Kuroki Y."/>
            <person name="Toyoda A."/>
            <person name="Suzuki Y."/>
            <person name="Hashimoto A."/>
            <person name="Yamaguchi K."/>
            <person name="Sugano A."/>
            <person name="Kohara Y."/>
            <person name="Fujiyama A."/>
            <person name="Anterola A."/>
            <person name="Aoki S."/>
            <person name="Ashton N."/>
            <person name="Barbazuk W.B."/>
            <person name="Barker E."/>
            <person name="Bennetzen J."/>
            <person name="Bezanilla M."/>
            <person name="Blankenship R."/>
            <person name="Cho S.H."/>
            <person name="Dutcher S."/>
            <person name="Estelle M."/>
            <person name="Fawcett J.A."/>
            <person name="Gundlach H."/>
            <person name="Hanada K."/>
            <person name="Heyl A."/>
            <person name="Hicks K.A."/>
            <person name="Hugh J."/>
            <person name="Lohr M."/>
            <person name="Mayer K."/>
            <person name="Melkozernov A."/>
            <person name="Murata T."/>
            <person name="Nelson D."/>
            <person name="Pils B."/>
            <person name="Prigge M."/>
            <person name="Reiss B."/>
            <person name="Renner T."/>
            <person name="Rombauts S."/>
            <person name="Rushton P."/>
            <person name="Sanderfoot A."/>
            <person name="Schween G."/>
            <person name="Shiu S.-H."/>
            <person name="Stueber K."/>
            <person name="Theodoulou F.L."/>
            <person name="Tu H."/>
            <person name="Van de Peer Y."/>
            <person name="Verrier P.J."/>
            <person name="Waters E."/>
            <person name="Wood A."/>
            <person name="Yang L."/>
            <person name="Cove D."/>
            <person name="Cuming A."/>
            <person name="Hasebe M."/>
            <person name="Lucas S."/>
            <person name="Mishler D.B."/>
            <person name="Reski R."/>
            <person name="Grigoriev I."/>
            <person name="Quatrano R.S."/>
            <person name="Boore J.L."/>
        </authorList>
    </citation>
    <scope>NUCLEOTIDE SEQUENCE [LARGE SCALE GENOMIC DNA]</scope>
    <source>
        <strain evidence="2 3">cv. Gransden 2004</strain>
    </source>
</reference>
<dbReference type="InParanoid" id="A0A2K1KKM9"/>
<dbReference type="EnsemblPlants" id="Pp3c5_22091V3.1">
    <property type="protein sequence ID" value="Pp3c5_22091V3.1"/>
    <property type="gene ID" value="Pp3c5_22091"/>
</dbReference>